<evidence type="ECO:0000256" key="1">
    <source>
        <dbReference type="SAM" id="Phobius"/>
    </source>
</evidence>
<dbReference type="KEGG" id="pen:PSEEN2000"/>
<gene>
    <name evidence="2" type="ordered locus">PSEEN2000</name>
</gene>
<dbReference type="AlphaFoldDB" id="Q1IBY2"/>
<sequence>MLVLVDVGVSRFLWRRSLSSRVVGVLSNLYGMTMSAIYVGVFGGKGVVVFSFDYGAGFAWNFYAVMAVCVGMIIFHVLHVR</sequence>
<accession>Q1IBY2</accession>
<dbReference type="EMBL" id="CT573326">
    <property type="protein sequence ID" value="CAK14833.1"/>
    <property type="molecule type" value="Genomic_DNA"/>
</dbReference>
<evidence type="ECO:0000313" key="3">
    <source>
        <dbReference type="Proteomes" id="UP000000658"/>
    </source>
</evidence>
<organism evidence="2 3">
    <name type="scientific">Pseudomonas entomophila (strain L48)</name>
    <dbReference type="NCBI Taxonomy" id="384676"/>
    <lineage>
        <taxon>Bacteria</taxon>
        <taxon>Pseudomonadati</taxon>
        <taxon>Pseudomonadota</taxon>
        <taxon>Gammaproteobacteria</taxon>
        <taxon>Pseudomonadales</taxon>
        <taxon>Pseudomonadaceae</taxon>
        <taxon>Pseudomonas</taxon>
    </lineage>
</organism>
<reference evidence="2 3" key="1">
    <citation type="journal article" date="2006" name="Nat. Biotechnol.">
        <title>Complete genome sequence of the entomopathogenic and metabolically versatile soil bacterium Pseudomonas entomophila.</title>
        <authorList>
            <person name="Vodovar N."/>
            <person name="Vallenet D."/>
            <person name="Cruveiller S."/>
            <person name="Rouy Z."/>
            <person name="Barbe V."/>
            <person name="Acosta C."/>
            <person name="Cattolico L."/>
            <person name="Jubin C."/>
            <person name="Lajus A."/>
            <person name="Segurens B."/>
            <person name="Vacherie B."/>
            <person name="Wincker P."/>
            <person name="Weissenbach J."/>
            <person name="Lemaitre B."/>
            <person name="Medigue C."/>
            <person name="Boccard F."/>
        </authorList>
    </citation>
    <scope>NUCLEOTIDE SEQUENCE [LARGE SCALE GENOMIC DNA]</scope>
    <source>
        <strain evidence="2 3">L48</strain>
    </source>
</reference>
<protein>
    <submittedName>
        <fullName evidence="2">Uncharacterized protein</fullName>
    </submittedName>
</protein>
<feature type="transmembrane region" description="Helical" evidence="1">
    <location>
        <begin position="60"/>
        <end position="78"/>
    </location>
</feature>
<keyword evidence="1" id="KW-1133">Transmembrane helix</keyword>
<keyword evidence="1" id="KW-0472">Membrane</keyword>
<dbReference type="HOGENOM" id="CLU_2571145_0_0_6"/>
<keyword evidence="1" id="KW-0812">Transmembrane</keyword>
<dbReference type="Proteomes" id="UP000000658">
    <property type="component" value="Chromosome"/>
</dbReference>
<proteinExistence type="predicted"/>
<evidence type="ECO:0000313" key="2">
    <source>
        <dbReference type="EMBL" id="CAK14833.1"/>
    </source>
</evidence>
<name>Q1IBY2_PSEE4</name>
<feature type="transmembrane region" description="Helical" evidence="1">
    <location>
        <begin position="21"/>
        <end position="40"/>
    </location>
</feature>